<reference evidence="2 3" key="1">
    <citation type="journal article" date="2019" name="Commun. Biol.">
        <title>The bagworm genome reveals a unique fibroin gene that provides high tensile strength.</title>
        <authorList>
            <person name="Kono N."/>
            <person name="Nakamura H."/>
            <person name="Ohtoshi R."/>
            <person name="Tomita M."/>
            <person name="Numata K."/>
            <person name="Arakawa K."/>
        </authorList>
    </citation>
    <scope>NUCLEOTIDE SEQUENCE [LARGE SCALE GENOMIC DNA]</scope>
</reference>
<dbReference type="OrthoDB" id="6418646at2759"/>
<feature type="compositionally biased region" description="Basic and acidic residues" evidence="1">
    <location>
        <begin position="56"/>
        <end position="65"/>
    </location>
</feature>
<name>A0A4C2ADT3_EUMVA</name>
<gene>
    <name evidence="2" type="ORF">EVAR_70902_1</name>
</gene>
<organism evidence="2 3">
    <name type="scientific">Eumeta variegata</name>
    <name type="common">Bagworm moth</name>
    <name type="synonym">Eumeta japonica</name>
    <dbReference type="NCBI Taxonomy" id="151549"/>
    <lineage>
        <taxon>Eukaryota</taxon>
        <taxon>Metazoa</taxon>
        <taxon>Ecdysozoa</taxon>
        <taxon>Arthropoda</taxon>
        <taxon>Hexapoda</taxon>
        <taxon>Insecta</taxon>
        <taxon>Pterygota</taxon>
        <taxon>Neoptera</taxon>
        <taxon>Endopterygota</taxon>
        <taxon>Lepidoptera</taxon>
        <taxon>Glossata</taxon>
        <taxon>Ditrysia</taxon>
        <taxon>Tineoidea</taxon>
        <taxon>Psychidae</taxon>
        <taxon>Oiketicinae</taxon>
        <taxon>Eumeta</taxon>
    </lineage>
</organism>
<dbReference type="AlphaFoldDB" id="A0A4C2ADT3"/>
<protein>
    <submittedName>
        <fullName evidence="2">Uncharacterized protein</fullName>
    </submittedName>
</protein>
<comment type="caution">
    <text evidence="2">The sequence shown here is derived from an EMBL/GenBank/DDBJ whole genome shotgun (WGS) entry which is preliminary data.</text>
</comment>
<feature type="compositionally biased region" description="Basic residues" evidence="1">
    <location>
        <begin position="42"/>
        <end position="55"/>
    </location>
</feature>
<evidence type="ECO:0000313" key="3">
    <source>
        <dbReference type="Proteomes" id="UP000299102"/>
    </source>
</evidence>
<dbReference type="Proteomes" id="UP000299102">
    <property type="component" value="Unassembled WGS sequence"/>
</dbReference>
<evidence type="ECO:0000256" key="1">
    <source>
        <dbReference type="SAM" id="MobiDB-lite"/>
    </source>
</evidence>
<keyword evidence="3" id="KW-1185">Reference proteome</keyword>
<feature type="region of interest" description="Disordered" evidence="1">
    <location>
        <begin position="29"/>
        <end position="65"/>
    </location>
</feature>
<proteinExistence type="predicted"/>
<dbReference type="EMBL" id="BGZK01002943">
    <property type="protein sequence ID" value="GBP97503.1"/>
    <property type="molecule type" value="Genomic_DNA"/>
</dbReference>
<sequence>MFLNVLSIDCGMNEKKSSIFYVQGSGEGAPANGPRALTQRTRSARHRLRRRRRAAVRRDRQPAMERPGRALPRLLLSLLLATVARAAHARPEDSFGEVADDDFYFEATGTKSIRCPGPARAAVWRKPADCAYFLWRRALVPAPLPPRKWRVEIVRISVHRRVRRANPARSRRTSCVSDEEYYRMPQLFRLDDYDACLSRPTGAYCVGSFELTDDGRSPLMRLMKVYVVPRSVVPVATSSMRRLLHRLDYDL</sequence>
<evidence type="ECO:0000313" key="2">
    <source>
        <dbReference type="EMBL" id="GBP97503.1"/>
    </source>
</evidence>
<accession>A0A4C2ADT3</accession>